<feature type="signal peptide" evidence="1">
    <location>
        <begin position="1"/>
        <end position="25"/>
    </location>
</feature>
<feature type="domain" description="Chitin-binding type-2" evidence="2">
    <location>
        <begin position="220"/>
        <end position="278"/>
    </location>
</feature>
<dbReference type="OrthoDB" id="6335616at2759"/>
<dbReference type="Pfam" id="PF01607">
    <property type="entry name" value="CBM_14"/>
    <property type="match status" value="2"/>
</dbReference>
<keyword evidence="1" id="KW-0732">Signal</keyword>
<dbReference type="EMBL" id="QCYY01001108">
    <property type="protein sequence ID" value="ROT80573.1"/>
    <property type="molecule type" value="Genomic_DNA"/>
</dbReference>
<reference evidence="3 4" key="1">
    <citation type="submission" date="2018-04" db="EMBL/GenBank/DDBJ databases">
        <authorList>
            <person name="Zhang X."/>
            <person name="Yuan J."/>
            <person name="Li F."/>
            <person name="Xiang J."/>
        </authorList>
    </citation>
    <scope>NUCLEOTIDE SEQUENCE [LARGE SCALE GENOMIC DNA]</scope>
    <source>
        <tissue evidence="3">Muscle</tissue>
    </source>
</reference>
<evidence type="ECO:0000256" key="1">
    <source>
        <dbReference type="SAM" id="SignalP"/>
    </source>
</evidence>
<evidence type="ECO:0000313" key="3">
    <source>
        <dbReference type="EMBL" id="ROT80573.1"/>
    </source>
</evidence>
<sequence>MAGKLFVFVVIEILACCASLSAAKCEPTCQGHVAGDTIPDPLNCHQFYICLDTLEPTPAPFACSDGEDFDSVTLSCMNPSDPSYVCDKSCFVCEYECGSKPLVSDPWDCSLFYECAEGGAGTAMRCSGEKPFFDGYVCQSDEAKCCSCIAYCGTGDLGRYIPDPQNCRGYYQCLNRGPAQEAHHSYCTAGHFDFLHQKCSLSFPCFGLCYSHPPEECIETFVCEAEGFFPKCPTMCDPSYYECSANDVGFVVEAKQCPDGLLFDPVTATCVRDLDCHASS</sequence>
<dbReference type="InterPro" id="IPR002557">
    <property type="entry name" value="Chitin-bd_dom"/>
</dbReference>
<feature type="domain" description="Chitin-binding type-2" evidence="2">
    <location>
        <begin position="26"/>
        <end position="88"/>
    </location>
</feature>
<dbReference type="InterPro" id="IPR036508">
    <property type="entry name" value="Chitin-bd_dom_sf"/>
</dbReference>
<dbReference type="GO" id="GO:0008061">
    <property type="term" value="F:chitin binding"/>
    <property type="evidence" value="ECO:0007669"/>
    <property type="project" value="InterPro"/>
</dbReference>
<evidence type="ECO:0000313" key="4">
    <source>
        <dbReference type="Proteomes" id="UP000283509"/>
    </source>
</evidence>
<protein>
    <submittedName>
        <fullName evidence="3">Peritrophin-44-like protein</fullName>
    </submittedName>
</protein>
<evidence type="ECO:0000259" key="2">
    <source>
        <dbReference type="PROSITE" id="PS50940"/>
    </source>
</evidence>
<dbReference type="PROSITE" id="PS50940">
    <property type="entry name" value="CHIT_BIND_II"/>
    <property type="match status" value="2"/>
</dbReference>
<name>A0A423TVS6_PENVA</name>
<dbReference type="AlphaFoldDB" id="A0A423TVS6"/>
<reference evidence="3 4" key="2">
    <citation type="submission" date="2019-01" db="EMBL/GenBank/DDBJ databases">
        <title>The decoding of complex shrimp genome reveals the adaptation for benthos swimmer, frequently molting mechanism and breeding impact on genome.</title>
        <authorList>
            <person name="Sun Y."/>
            <person name="Gao Y."/>
            <person name="Yu Y."/>
        </authorList>
    </citation>
    <scope>NUCLEOTIDE SEQUENCE [LARGE SCALE GENOMIC DNA]</scope>
    <source>
        <tissue evidence="3">Muscle</tissue>
    </source>
</reference>
<gene>
    <name evidence="3" type="ORF">C7M84_000706</name>
</gene>
<organism evidence="3 4">
    <name type="scientific">Penaeus vannamei</name>
    <name type="common">Whiteleg shrimp</name>
    <name type="synonym">Litopenaeus vannamei</name>
    <dbReference type="NCBI Taxonomy" id="6689"/>
    <lineage>
        <taxon>Eukaryota</taxon>
        <taxon>Metazoa</taxon>
        <taxon>Ecdysozoa</taxon>
        <taxon>Arthropoda</taxon>
        <taxon>Crustacea</taxon>
        <taxon>Multicrustacea</taxon>
        <taxon>Malacostraca</taxon>
        <taxon>Eumalacostraca</taxon>
        <taxon>Eucarida</taxon>
        <taxon>Decapoda</taxon>
        <taxon>Dendrobranchiata</taxon>
        <taxon>Penaeoidea</taxon>
        <taxon>Penaeidae</taxon>
        <taxon>Penaeus</taxon>
    </lineage>
</organism>
<feature type="chain" id="PRO_5019411052" evidence="1">
    <location>
        <begin position="26"/>
        <end position="280"/>
    </location>
</feature>
<proteinExistence type="predicted"/>
<dbReference type="Gene3D" id="2.170.140.10">
    <property type="entry name" value="Chitin binding domain"/>
    <property type="match status" value="1"/>
</dbReference>
<keyword evidence="4" id="KW-1185">Reference proteome</keyword>
<accession>A0A423TVS6</accession>
<dbReference type="Proteomes" id="UP000283509">
    <property type="component" value="Unassembled WGS sequence"/>
</dbReference>
<dbReference type="SMART" id="SM00494">
    <property type="entry name" value="ChtBD2"/>
    <property type="match status" value="4"/>
</dbReference>
<dbReference type="GO" id="GO:0005576">
    <property type="term" value="C:extracellular region"/>
    <property type="evidence" value="ECO:0007669"/>
    <property type="project" value="InterPro"/>
</dbReference>
<comment type="caution">
    <text evidence="3">The sequence shown here is derived from an EMBL/GenBank/DDBJ whole genome shotgun (WGS) entry which is preliminary data.</text>
</comment>
<dbReference type="SUPFAM" id="SSF57625">
    <property type="entry name" value="Invertebrate chitin-binding proteins"/>
    <property type="match status" value="1"/>
</dbReference>